<dbReference type="PANTHER" id="PTHR13789">
    <property type="entry name" value="MONOOXYGENASE"/>
    <property type="match status" value="1"/>
</dbReference>
<name>A0A4S9B8R6_AURPU</name>
<dbReference type="InterPro" id="IPR002938">
    <property type="entry name" value="FAD-bd"/>
</dbReference>
<protein>
    <submittedName>
        <fullName evidence="7">FAD/NAD(P)-binding domain-containing protein</fullName>
    </submittedName>
</protein>
<dbReference type="EMBL" id="QZAR01000087">
    <property type="protein sequence ID" value="THW89169.1"/>
    <property type="molecule type" value="Genomic_DNA"/>
</dbReference>
<dbReference type="AlphaFoldDB" id="A0A4S9B8R6"/>
<dbReference type="InterPro" id="IPR036188">
    <property type="entry name" value="FAD/NAD-bd_sf"/>
</dbReference>
<dbReference type="InterPro" id="IPR050493">
    <property type="entry name" value="FAD-dep_Monooxygenase_BioMet"/>
</dbReference>
<dbReference type="GO" id="GO:0071949">
    <property type="term" value="F:FAD binding"/>
    <property type="evidence" value="ECO:0007669"/>
    <property type="project" value="InterPro"/>
</dbReference>
<dbReference type="Gene3D" id="3.50.50.60">
    <property type="entry name" value="FAD/NAD(P)-binding domain"/>
    <property type="match status" value="1"/>
</dbReference>
<reference evidence="7 8" key="1">
    <citation type="submission" date="2018-10" db="EMBL/GenBank/DDBJ databases">
        <title>Fifty Aureobasidium pullulans genomes reveal a recombining polyextremotolerant generalist.</title>
        <authorList>
            <person name="Gostincar C."/>
            <person name="Turk M."/>
            <person name="Zajc J."/>
            <person name="Gunde-Cimerman N."/>
        </authorList>
    </citation>
    <scope>NUCLEOTIDE SEQUENCE [LARGE SCALE GENOMIC DNA]</scope>
    <source>
        <strain evidence="7 8">EXF-10507</strain>
    </source>
</reference>
<keyword evidence="3" id="KW-0274">FAD</keyword>
<accession>A0A4S9B8R6</accession>
<dbReference type="PRINTS" id="PR00420">
    <property type="entry name" value="RNGMNOXGNASE"/>
</dbReference>
<evidence type="ECO:0000256" key="1">
    <source>
        <dbReference type="ARBA" id="ARBA00007992"/>
    </source>
</evidence>
<dbReference type="Proteomes" id="UP000304928">
    <property type="component" value="Unassembled WGS sequence"/>
</dbReference>
<dbReference type="PANTHER" id="PTHR13789:SF316">
    <property type="entry name" value="FAD-BINDING DOMAIN-CONTAINING PROTEIN"/>
    <property type="match status" value="1"/>
</dbReference>
<feature type="domain" description="FAD-binding" evidence="6">
    <location>
        <begin position="32"/>
        <end position="363"/>
    </location>
</feature>
<evidence type="ECO:0000256" key="3">
    <source>
        <dbReference type="ARBA" id="ARBA00022827"/>
    </source>
</evidence>
<sequence length="430" mass="47607">MTRPTQVRLTGGYINPQTKITITINNLKMANEVAIIGAGIAGLTLALSLHTQGIPCAIYETRPEPQNIGGAVMLSPNSLRLFDGMGVYNDLKRHGFSFDTLYFRDLAGDLKETYPFGSVEKYGYSGLRVYRFQLIDLLLEKINANKIPIYFNHKFSHVVSESTNTVTWKFIDGTEKTSSLLIGADGIHSRVRKYMYPDLSPKFTGLAGITAAVPTANLKLPSPDYAMPVTIMSPTHGAFVIAPQKPDGSEVLVGKQKRMPELSREGWDQLYADKEAAVAFLREGSEVFGDIAVSATSDIPHAHINIWPFYIIPRLDSWSSTHRRVLLVGDSAHAIPPSSGQGISQAVEDVVMLAMLLGRGRSGKKDLGWWQEFRQARLQDILLLNARVDKRRLPKIMGSDEEDDSEQGFDLDWLYGLDVVSVVEEYVGSS</sequence>
<organism evidence="7 8">
    <name type="scientific">Aureobasidium pullulans</name>
    <name type="common">Black yeast</name>
    <name type="synonym">Pullularia pullulans</name>
    <dbReference type="NCBI Taxonomy" id="5580"/>
    <lineage>
        <taxon>Eukaryota</taxon>
        <taxon>Fungi</taxon>
        <taxon>Dikarya</taxon>
        <taxon>Ascomycota</taxon>
        <taxon>Pezizomycotina</taxon>
        <taxon>Dothideomycetes</taxon>
        <taxon>Dothideomycetidae</taxon>
        <taxon>Dothideales</taxon>
        <taxon>Saccotheciaceae</taxon>
        <taxon>Aureobasidium</taxon>
    </lineage>
</organism>
<dbReference type="FunFam" id="3.50.50.60:FF:000156">
    <property type="entry name" value="Salicylate hydroxylase, putative"/>
    <property type="match status" value="1"/>
</dbReference>
<dbReference type="Pfam" id="PF01494">
    <property type="entry name" value="FAD_binding_3"/>
    <property type="match status" value="1"/>
</dbReference>
<comment type="caution">
    <text evidence="7">The sequence shown here is derived from an EMBL/GenBank/DDBJ whole genome shotgun (WGS) entry which is preliminary data.</text>
</comment>
<evidence type="ECO:0000256" key="4">
    <source>
        <dbReference type="ARBA" id="ARBA00023002"/>
    </source>
</evidence>
<keyword evidence="2" id="KW-0285">Flavoprotein</keyword>
<keyword evidence="4" id="KW-0560">Oxidoreductase</keyword>
<evidence type="ECO:0000313" key="7">
    <source>
        <dbReference type="EMBL" id="THW89169.1"/>
    </source>
</evidence>
<dbReference type="SUPFAM" id="SSF51905">
    <property type="entry name" value="FAD/NAD(P)-binding domain"/>
    <property type="match status" value="1"/>
</dbReference>
<evidence type="ECO:0000256" key="5">
    <source>
        <dbReference type="ARBA" id="ARBA00023033"/>
    </source>
</evidence>
<evidence type="ECO:0000256" key="2">
    <source>
        <dbReference type="ARBA" id="ARBA00022630"/>
    </source>
</evidence>
<keyword evidence="5" id="KW-0503">Monooxygenase</keyword>
<evidence type="ECO:0000313" key="8">
    <source>
        <dbReference type="Proteomes" id="UP000304928"/>
    </source>
</evidence>
<dbReference type="GO" id="GO:0004497">
    <property type="term" value="F:monooxygenase activity"/>
    <property type="evidence" value="ECO:0007669"/>
    <property type="project" value="UniProtKB-KW"/>
</dbReference>
<proteinExistence type="inferred from homology"/>
<gene>
    <name evidence="7" type="ORF">D6D15_05484</name>
</gene>
<comment type="similarity">
    <text evidence="1">Belongs to the paxM FAD-dependent monooxygenase family.</text>
</comment>
<evidence type="ECO:0000259" key="6">
    <source>
        <dbReference type="Pfam" id="PF01494"/>
    </source>
</evidence>